<protein>
    <submittedName>
        <fullName evidence="5">WD repeat</fullName>
    </submittedName>
</protein>
<evidence type="ECO:0000256" key="1">
    <source>
        <dbReference type="ARBA" id="ARBA00022574"/>
    </source>
</evidence>
<dbReference type="PRINTS" id="PR00320">
    <property type="entry name" value="GPROTEINBRPT"/>
</dbReference>
<keyword evidence="6" id="KW-1185">Reference proteome</keyword>
<reference evidence="5 6" key="1">
    <citation type="submission" date="2020-05" db="EMBL/GenBank/DDBJ databases">
        <title>Identification and distribution of gene clusters putatively required for synthesis of sphingolipid metabolism inhibitors in phylogenetically diverse species of the filamentous fungus Fusarium.</title>
        <authorList>
            <person name="Kim H.-S."/>
            <person name="Busman M."/>
            <person name="Brown D.W."/>
            <person name="Divon H."/>
            <person name="Uhlig S."/>
            <person name="Proctor R.H."/>
        </authorList>
    </citation>
    <scope>NUCLEOTIDE SEQUENCE [LARGE SCALE GENOMIC DNA]</scope>
    <source>
        <strain evidence="5 6">NRRL 25196</strain>
    </source>
</reference>
<dbReference type="InterPro" id="IPR020472">
    <property type="entry name" value="WD40_PAC1"/>
</dbReference>
<accession>A0A8H5K2E2</accession>
<comment type="caution">
    <text evidence="5">The sequence shown here is derived from an EMBL/GenBank/DDBJ whole genome shotgun (WGS) entry which is preliminary data.</text>
</comment>
<dbReference type="SMART" id="SM00320">
    <property type="entry name" value="WD40"/>
    <property type="match status" value="5"/>
</dbReference>
<dbReference type="Gene3D" id="2.130.10.10">
    <property type="entry name" value="YVTN repeat-like/Quinoprotein amine dehydrogenase"/>
    <property type="match status" value="2"/>
</dbReference>
<keyword evidence="2" id="KW-0677">Repeat</keyword>
<dbReference type="InterPro" id="IPR036322">
    <property type="entry name" value="WD40_repeat_dom_sf"/>
</dbReference>
<sequence>MAPLECERSSQPLSADVSDEENRNESTRESSESPAYYWPMDEDEDEAEDEEDPDYEDEPDEEDEDDLQGTRDIEILLENGGDDDDEEEDEDEIEGVTDNQRLVNIVRTGARTGLLTRRQLIALMQSPDLTSVLFQDNPGEDAEFLNNWPFNRRLTPKDPDRFPKVPSEQGLKLMRSGAFGANDYNPRAKRHLASLLPKSRAEKIIHFDDPVYSGQFSDDGNFFFACSQDFKVRMYDTSSPYNWKHYKTVSYPWGQWTLTDASLSPDNKWLAYTSIQSMVSIAPTDPNDTGDPYTLDLDNGPSHGWHGRRGFGIWSVRFSGDGRELVAGTSSASIVVYDIESRRVLHHVRGHSDDVNAVCFADKMSPHILYSGSDDTTIKVWDRRSMGDHREAGAFVGHIEGLTYIDSKGDGRYILSNGKDQSMKLWDIRMAMSTDRFNELDPTAHANTSGFDYRGGIYDDEDWDVHPHDNSLVTFRGHKVLRTLIRCHFSPPMSTNSRYVYSGSTDGKVYIWNMDASLAGIIDVKKATIRTRPMDNRHRFYHFDEPGNWGTCVRDASWHPNAPLLVASAWNGYNMARGTCTLHSYNDNVDDEGEPPMGQSVNHLLKEQPELYQNSTYTNGLRLGLASSLVKDISQPHANRALDVKAHPSHPHGARSNSSVRSVSRARHNFIELRPSERTRSKKIVVIALASTPAVRVFGLSSRHYPESLHRLIV</sequence>
<dbReference type="InterPro" id="IPR051859">
    <property type="entry name" value="DCAF"/>
</dbReference>
<dbReference type="Pfam" id="PF00400">
    <property type="entry name" value="WD40"/>
    <property type="match status" value="5"/>
</dbReference>
<gene>
    <name evidence="5" type="ORF">FNAPI_2118</name>
</gene>
<name>A0A8H5K2E2_9HYPO</name>
<dbReference type="GO" id="GO:0043161">
    <property type="term" value="P:proteasome-mediated ubiquitin-dependent protein catabolic process"/>
    <property type="evidence" value="ECO:0007669"/>
    <property type="project" value="TreeGrafter"/>
</dbReference>
<feature type="repeat" description="WD" evidence="3">
    <location>
        <begin position="395"/>
        <end position="436"/>
    </location>
</feature>
<evidence type="ECO:0000313" key="6">
    <source>
        <dbReference type="Proteomes" id="UP000574317"/>
    </source>
</evidence>
<feature type="compositionally biased region" description="Acidic residues" evidence="4">
    <location>
        <begin position="80"/>
        <end position="95"/>
    </location>
</feature>
<feature type="compositionally biased region" description="Acidic residues" evidence="4">
    <location>
        <begin position="40"/>
        <end position="67"/>
    </location>
</feature>
<evidence type="ECO:0000256" key="4">
    <source>
        <dbReference type="SAM" id="MobiDB-lite"/>
    </source>
</evidence>
<dbReference type="PANTHER" id="PTHR19847">
    <property type="entry name" value="DDB1- AND CUL4-ASSOCIATED FACTOR 11"/>
    <property type="match status" value="1"/>
</dbReference>
<feature type="region of interest" description="Disordered" evidence="4">
    <location>
        <begin position="1"/>
        <end position="71"/>
    </location>
</feature>
<feature type="compositionally biased region" description="Basic and acidic residues" evidence="4">
    <location>
        <begin position="20"/>
        <end position="31"/>
    </location>
</feature>
<dbReference type="PANTHER" id="PTHR19847:SF7">
    <property type="entry name" value="DDB1- AND CUL4-ASSOCIATED FACTOR 11"/>
    <property type="match status" value="1"/>
</dbReference>
<dbReference type="Proteomes" id="UP000574317">
    <property type="component" value="Unassembled WGS sequence"/>
</dbReference>
<dbReference type="GO" id="GO:0080008">
    <property type="term" value="C:Cul4-RING E3 ubiquitin ligase complex"/>
    <property type="evidence" value="ECO:0007669"/>
    <property type="project" value="TreeGrafter"/>
</dbReference>
<keyword evidence="1 3" id="KW-0853">WD repeat</keyword>
<evidence type="ECO:0000256" key="3">
    <source>
        <dbReference type="PROSITE-ProRule" id="PRU00221"/>
    </source>
</evidence>
<dbReference type="PROSITE" id="PS50082">
    <property type="entry name" value="WD_REPEATS_2"/>
    <property type="match status" value="2"/>
</dbReference>
<feature type="region of interest" description="Disordered" evidence="4">
    <location>
        <begin position="78"/>
        <end position="97"/>
    </location>
</feature>
<evidence type="ECO:0000256" key="2">
    <source>
        <dbReference type="ARBA" id="ARBA00022737"/>
    </source>
</evidence>
<dbReference type="InterPro" id="IPR001680">
    <property type="entry name" value="WD40_rpt"/>
</dbReference>
<dbReference type="InterPro" id="IPR015943">
    <property type="entry name" value="WD40/YVTN_repeat-like_dom_sf"/>
</dbReference>
<dbReference type="AlphaFoldDB" id="A0A8H5K2E2"/>
<dbReference type="FunFam" id="2.130.10.10:FF:000733">
    <property type="entry name" value="WD40 repeat-like protein"/>
    <property type="match status" value="1"/>
</dbReference>
<proteinExistence type="predicted"/>
<evidence type="ECO:0000313" key="5">
    <source>
        <dbReference type="EMBL" id="KAF5564410.1"/>
    </source>
</evidence>
<feature type="repeat" description="WD" evidence="3">
    <location>
        <begin position="348"/>
        <end position="382"/>
    </location>
</feature>
<organism evidence="5 6">
    <name type="scientific">Fusarium napiforme</name>
    <dbReference type="NCBI Taxonomy" id="42672"/>
    <lineage>
        <taxon>Eukaryota</taxon>
        <taxon>Fungi</taxon>
        <taxon>Dikarya</taxon>
        <taxon>Ascomycota</taxon>
        <taxon>Pezizomycotina</taxon>
        <taxon>Sordariomycetes</taxon>
        <taxon>Hypocreomycetidae</taxon>
        <taxon>Hypocreales</taxon>
        <taxon>Nectriaceae</taxon>
        <taxon>Fusarium</taxon>
        <taxon>Fusarium fujikuroi species complex</taxon>
    </lineage>
</organism>
<dbReference type="EMBL" id="JAAOAO010000075">
    <property type="protein sequence ID" value="KAF5564410.1"/>
    <property type="molecule type" value="Genomic_DNA"/>
</dbReference>
<dbReference type="SUPFAM" id="SSF50978">
    <property type="entry name" value="WD40 repeat-like"/>
    <property type="match status" value="1"/>
</dbReference>
<dbReference type="PROSITE" id="PS50294">
    <property type="entry name" value="WD_REPEATS_REGION"/>
    <property type="match status" value="2"/>
</dbReference>